<feature type="domain" description="HTH cro/C1-type" evidence="2">
    <location>
        <begin position="8"/>
        <end position="63"/>
    </location>
</feature>
<protein>
    <submittedName>
        <fullName evidence="3">Helix-turn-helix transcriptional regulator</fullName>
    </submittedName>
</protein>
<dbReference type="SUPFAM" id="SSF47413">
    <property type="entry name" value="lambda repressor-like DNA-binding domains"/>
    <property type="match status" value="1"/>
</dbReference>
<accession>A0ABS1G6L0</accession>
<keyword evidence="4" id="KW-1185">Reference proteome</keyword>
<gene>
    <name evidence="3" type="ORF">JI642_10470</name>
</gene>
<proteinExistence type="predicted"/>
<evidence type="ECO:0000313" key="3">
    <source>
        <dbReference type="EMBL" id="MBK1962517.1"/>
    </source>
</evidence>
<evidence type="ECO:0000256" key="1">
    <source>
        <dbReference type="ARBA" id="ARBA00023125"/>
    </source>
</evidence>
<dbReference type="Proteomes" id="UP000633035">
    <property type="component" value="Unassembled WGS sequence"/>
</dbReference>
<dbReference type="CDD" id="cd00093">
    <property type="entry name" value="HTH_XRE"/>
    <property type="match status" value="1"/>
</dbReference>
<dbReference type="Pfam" id="PF01381">
    <property type="entry name" value="HTH_3"/>
    <property type="match status" value="1"/>
</dbReference>
<dbReference type="InterPro" id="IPR001387">
    <property type="entry name" value="Cro/C1-type_HTH"/>
</dbReference>
<name>A0ABS1G6L0_LISIV</name>
<comment type="caution">
    <text evidence="3">The sequence shown here is derived from an EMBL/GenBank/DDBJ whole genome shotgun (WGS) entry which is preliminary data.</text>
</comment>
<dbReference type="SMART" id="SM00530">
    <property type="entry name" value="HTH_XRE"/>
    <property type="match status" value="1"/>
</dbReference>
<reference evidence="3 4" key="1">
    <citation type="submission" date="2021-01" db="EMBL/GenBank/DDBJ databases">
        <title>Listeria ivanovii strains from Norway.</title>
        <authorList>
            <person name="Fagerlund A."/>
        </authorList>
    </citation>
    <scope>NUCLEOTIDE SEQUENCE [LARGE SCALE GENOMIC DNA]</scope>
    <source>
        <strain evidence="3 4">MF6989</strain>
    </source>
</reference>
<evidence type="ECO:0000313" key="4">
    <source>
        <dbReference type="Proteomes" id="UP000633035"/>
    </source>
</evidence>
<dbReference type="EMBL" id="JAENOF010000012">
    <property type="protein sequence ID" value="MBK1962517.1"/>
    <property type="molecule type" value="Genomic_DNA"/>
</dbReference>
<dbReference type="PANTHER" id="PTHR46558">
    <property type="entry name" value="TRACRIPTIONAL REGULATORY PROTEIN-RELATED-RELATED"/>
    <property type="match status" value="1"/>
</dbReference>
<sequence>MNTLSKKLEYLRNSKGWSKVEVAKRLGMKASSTYSNWEYGNREPDIDTLKRIADLYGVSVDYLLGRQKNKLVDTIAAHIDADASEEDIKEILAYIEEKRKEHINEKEINITEIASKEDEEVDKFVEENEDFKAVATRVMNDAEAVKAVKSFIEYYEKQKKE</sequence>
<dbReference type="InterPro" id="IPR010982">
    <property type="entry name" value="Lambda_DNA-bd_dom_sf"/>
</dbReference>
<organism evidence="3 4">
    <name type="scientific">Listeria ivanovii subsp. londoniensis</name>
    <dbReference type="NCBI Taxonomy" id="202752"/>
    <lineage>
        <taxon>Bacteria</taxon>
        <taxon>Bacillati</taxon>
        <taxon>Bacillota</taxon>
        <taxon>Bacilli</taxon>
        <taxon>Bacillales</taxon>
        <taxon>Listeriaceae</taxon>
        <taxon>Listeria</taxon>
    </lineage>
</organism>
<dbReference type="RefSeq" id="WP_200289148.1">
    <property type="nucleotide sequence ID" value="NZ_JAENOF010000012.1"/>
</dbReference>
<dbReference type="PROSITE" id="PS50943">
    <property type="entry name" value="HTH_CROC1"/>
    <property type="match status" value="1"/>
</dbReference>
<evidence type="ECO:0000259" key="2">
    <source>
        <dbReference type="PROSITE" id="PS50943"/>
    </source>
</evidence>
<dbReference type="PANTHER" id="PTHR46558:SF14">
    <property type="entry name" value="HTH-TYPE TRANSCRIPTIONAL REGULATOR ANSR"/>
    <property type="match status" value="1"/>
</dbReference>
<keyword evidence="1" id="KW-0238">DNA-binding</keyword>
<dbReference type="Gene3D" id="1.10.260.40">
    <property type="entry name" value="lambda repressor-like DNA-binding domains"/>
    <property type="match status" value="1"/>
</dbReference>